<gene>
    <name evidence="7" type="ORF">OOZ53_12710</name>
</gene>
<comment type="caution">
    <text evidence="7">The sequence shown here is derived from an EMBL/GenBank/DDBJ whole genome shotgun (WGS) entry which is preliminary data.</text>
</comment>
<dbReference type="InterPro" id="IPR010538">
    <property type="entry name" value="DHOR"/>
</dbReference>
<dbReference type="PIRSF" id="PIRSF028099">
    <property type="entry name" value="DUF1111"/>
    <property type="match status" value="1"/>
</dbReference>
<feature type="domain" description="Cytochrome c" evidence="6">
    <location>
        <begin position="363"/>
        <end position="493"/>
    </location>
</feature>
<feature type="chain" id="PRO_5047019594" evidence="5">
    <location>
        <begin position="28"/>
        <end position="493"/>
    </location>
</feature>
<keyword evidence="2 4" id="KW-0479">Metal-binding</keyword>
<evidence type="ECO:0000256" key="2">
    <source>
        <dbReference type="ARBA" id="ARBA00022723"/>
    </source>
</evidence>
<dbReference type="Proteomes" id="UP001148313">
    <property type="component" value="Unassembled WGS sequence"/>
</dbReference>
<dbReference type="Gene3D" id="1.10.760.10">
    <property type="entry name" value="Cytochrome c-like domain"/>
    <property type="match status" value="1"/>
</dbReference>
<name>A0ABT4VNM9_9HYPH</name>
<proteinExistence type="predicted"/>
<keyword evidence="3 4" id="KW-0408">Iron</keyword>
<dbReference type="InterPro" id="IPR036909">
    <property type="entry name" value="Cyt_c-like_dom_sf"/>
</dbReference>
<dbReference type="Pfam" id="PF06537">
    <property type="entry name" value="DHOR"/>
    <property type="match status" value="2"/>
</dbReference>
<protein>
    <submittedName>
        <fullName evidence="7">C-type cytochrome</fullName>
    </submittedName>
</protein>
<feature type="signal peptide" evidence="5">
    <location>
        <begin position="1"/>
        <end position="27"/>
    </location>
</feature>
<evidence type="ECO:0000256" key="4">
    <source>
        <dbReference type="PROSITE-ProRule" id="PRU00433"/>
    </source>
</evidence>
<dbReference type="SUPFAM" id="SSF46626">
    <property type="entry name" value="Cytochrome c"/>
    <property type="match status" value="1"/>
</dbReference>
<dbReference type="InterPro" id="IPR051395">
    <property type="entry name" value="Cytochrome_c_Peroxidase/MauG"/>
</dbReference>
<evidence type="ECO:0000313" key="8">
    <source>
        <dbReference type="Proteomes" id="UP001148313"/>
    </source>
</evidence>
<dbReference type="EMBL" id="JAPJZH010000007">
    <property type="protein sequence ID" value="MDA4846219.1"/>
    <property type="molecule type" value="Genomic_DNA"/>
</dbReference>
<evidence type="ECO:0000313" key="7">
    <source>
        <dbReference type="EMBL" id="MDA4846219.1"/>
    </source>
</evidence>
<evidence type="ECO:0000256" key="5">
    <source>
        <dbReference type="SAM" id="SignalP"/>
    </source>
</evidence>
<dbReference type="RefSeq" id="WP_271089949.1">
    <property type="nucleotide sequence ID" value="NZ_JAPJZH010000007.1"/>
</dbReference>
<dbReference type="PROSITE" id="PS51007">
    <property type="entry name" value="CYTC"/>
    <property type="match status" value="1"/>
</dbReference>
<accession>A0ABT4VNM9</accession>
<evidence type="ECO:0000256" key="3">
    <source>
        <dbReference type="ARBA" id="ARBA00023004"/>
    </source>
</evidence>
<reference evidence="7" key="1">
    <citation type="submission" date="2022-11" db="EMBL/GenBank/DDBJ databases">
        <title>Hoeflea poritis sp. nov., isolated from scleractinian coral Porites lutea.</title>
        <authorList>
            <person name="Zhang G."/>
            <person name="Wei Q."/>
            <person name="Cai L."/>
        </authorList>
    </citation>
    <scope>NUCLEOTIDE SEQUENCE</scope>
    <source>
        <strain evidence="7">E7-10</strain>
    </source>
</reference>
<sequence length="493" mass="52585">MHDRPPARWRRICILALVAAAPALSLAAAPALGERDDLTAAERARVLAVTEPTADFSEAERFEAMPGGATTLRKSAGRESFSFPSANISFGGRETFTLGEALFEKLWVSSPASTKASDGLGPLFNARACSSCHIRNGRGLAPDGEGNEGSLVLALSDGKHADPVYGAQLQTRAVQGLEAEAVTKTAYEEVPVRLRDGTEIILRRPVYSIENLAHGPLGSRTHVSPRLAPPMIGLGLIERIALSDLQMLQDPHDSDGDGISGRINWVADPETGAITSGRYGWKASRHSIRAQSAAAFSTDIGLSSAPFPAHAGDCTAFQRDCLAAPHGAQPHLGPVEVTDTVLEMVAGFAGHIAVPKRRDVGDAKVLEGKELFYGAGCTACHRPKFVTRRGEEAGANGFQLIWPYSDFLLHDMGEGLADEGGAAMAREWRTPPLWGIGLTEAVLGQENYLHDGRARTLEEAILWHGGEGKTARDAFADMSASQREALVTFLKSL</sequence>
<evidence type="ECO:0000256" key="1">
    <source>
        <dbReference type="ARBA" id="ARBA00022617"/>
    </source>
</evidence>
<keyword evidence="1 4" id="KW-0349">Heme</keyword>
<organism evidence="7 8">
    <name type="scientific">Hoeflea poritis</name>
    <dbReference type="NCBI Taxonomy" id="2993659"/>
    <lineage>
        <taxon>Bacteria</taxon>
        <taxon>Pseudomonadati</taxon>
        <taxon>Pseudomonadota</taxon>
        <taxon>Alphaproteobacteria</taxon>
        <taxon>Hyphomicrobiales</taxon>
        <taxon>Rhizobiaceae</taxon>
        <taxon>Hoeflea</taxon>
    </lineage>
</organism>
<keyword evidence="5" id="KW-0732">Signal</keyword>
<evidence type="ECO:0000259" key="6">
    <source>
        <dbReference type="PROSITE" id="PS51007"/>
    </source>
</evidence>
<dbReference type="PANTHER" id="PTHR30600:SF4">
    <property type="entry name" value="CYTOCHROME C DOMAIN-CONTAINING PROTEIN"/>
    <property type="match status" value="1"/>
</dbReference>
<dbReference type="InterPro" id="IPR009056">
    <property type="entry name" value="Cyt_c-like_dom"/>
</dbReference>
<keyword evidence="8" id="KW-1185">Reference proteome</keyword>
<dbReference type="PANTHER" id="PTHR30600">
    <property type="entry name" value="CYTOCHROME C PEROXIDASE-RELATED"/>
    <property type="match status" value="1"/>
</dbReference>